<dbReference type="Proteomes" id="UP000468591">
    <property type="component" value="Unassembled WGS sequence"/>
</dbReference>
<comment type="caution">
    <text evidence="6">The sequence shown here is derived from an EMBL/GenBank/DDBJ whole genome shotgun (WGS) entry which is preliminary data.</text>
</comment>
<dbReference type="Pfam" id="PF12833">
    <property type="entry name" value="HTH_18"/>
    <property type="match status" value="1"/>
</dbReference>
<feature type="transmembrane region" description="Helical" evidence="4">
    <location>
        <begin position="93"/>
        <end position="110"/>
    </location>
</feature>
<proteinExistence type="predicted"/>
<keyword evidence="1" id="KW-0805">Transcription regulation</keyword>
<feature type="transmembrane region" description="Helical" evidence="4">
    <location>
        <begin position="34"/>
        <end position="55"/>
    </location>
</feature>
<accession>A0A6P0CDF3</accession>
<evidence type="ECO:0000313" key="7">
    <source>
        <dbReference type="Proteomes" id="UP000468591"/>
    </source>
</evidence>
<feature type="transmembrane region" description="Helical" evidence="4">
    <location>
        <begin position="157"/>
        <end position="181"/>
    </location>
</feature>
<evidence type="ECO:0000259" key="5">
    <source>
        <dbReference type="PROSITE" id="PS01124"/>
    </source>
</evidence>
<feature type="transmembrane region" description="Helical" evidence="4">
    <location>
        <begin position="187"/>
        <end position="215"/>
    </location>
</feature>
<feature type="domain" description="HTH araC/xylS-type" evidence="5">
    <location>
        <begin position="239"/>
        <end position="337"/>
    </location>
</feature>
<keyword evidence="2" id="KW-0238">DNA-binding</keyword>
<dbReference type="PROSITE" id="PS01124">
    <property type="entry name" value="HTH_ARAC_FAMILY_2"/>
    <property type="match status" value="1"/>
</dbReference>
<evidence type="ECO:0000256" key="3">
    <source>
        <dbReference type="ARBA" id="ARBA00023163"/>
    </source>
</evidence>
<keyword evidence="4" id="KW-0812">Transmembrane</keyword>
<evidence type="ECO:0000313" key="6">
    <source>
        <dbReference type="EMBL" id="NEK22414.1"/>
    </source>
</evidence>
<dbReference type="RefSeq" id="WP_164353340.1">
    <property type="nucleotide sequence ID" value="NZ_JAABNT010000004.1"/>
</dbReference>
<evidence type="ECO:0000256" key="2">
    <source>
        <dbReference type="ARBA" id="ARBA00023125"/>
    </source>
</evidence>
<feature type="transmembrane region" description="Helical" evidence="4">
    <location>
        <begin position="6"/>
        <end position="22"/>
    </location>
</feature>
<dbReference type="InterPro" id="IPR018060">
    <property type="entry name" value="HTH_AraC"/>
</dbReference>
<dbReference type="InterPro" id="IPR009057">
    <property type="entry name" value="Homeodomain-like_sf"/>
</dbReference>
<dbReference type="GO" id="GO:0043565">
    <property type="term" value="F:sequence-specific DNA binding"/>
    <property type="evidence" value="ECO:0007669"/>
    <property type="project" value="InterPro"/>
</dbReference>
<reference evidence="6 7" key="1">
    <citation type="submission" date="2020-01" db="EMBL/GenBank/DDBJ databases">
        <title>Sulfitobacter sediminilitoris sp. nov., isolated from a tidal flat.</title>
        <authorList>
            <person name="Park S."/>
            <person name="Yoon J.-H."/>
        </authorList>
    </citation>
    <scope>NUCLEOTIDE SEQUENCE [LARGE SCALE GENOMIC DNA]</scope>
    <source>
        <strain evidence="6 7">JBTF-M27</strain>
    </source>
</reference>
<dbReference type="SMART" id="SM00342">
    <property type="entry name" value="HTH_ARAC"/>
    <property type="match status" value="1"/>
</dbReference>
<feature type="transmembrane region" description="Helical" evidence="4">
    <location>
        <begin position="67"/>
        <end position="86"/>
    </location>
</feature>
<sequence length="338" mass="37255">MLHLPLPMLSALLCLVIAALLWRLDLGRGAARVCFVGLFLTFALAAVLVGLRFGYGIDRFTVVQRMLPLFTGPLMYLGFLSLAVSAQILRQQAAVHLGVAIIANIVFLLLPSDMPGFDWAITTSYLFYLAALIRLWRKGPDHLIHARLDIAPHITRWMLSAAGLLAVILLMDTAIALSFAMDAELRASALITFGSVLLIGFLLVMLASLPTLLAATGSAKPQTARPASSDADAVDANARALLERTKLYLDPDLSVQRLARRLHVPERTLSAAINQSQGTNISQYVNRFRLEHAAELLRETDAPVTKIMTQSGFLTRSNFYREFQRVYGQSPASYRDRH</sequence>
<dbReference type="PANTHER" id="PTHR43280:SF29">
    <property type="entry name" value="ARAC-FAMILY TRANSCRIPTIONAL REGULATOR"/>
    <property type="match status" value="1"/>
</dbReference>
<gene>
    <name evidence="6" type="ORF">GV827_08375</name>
</gene>
<evidence type="ECO:0000256" key="1">
    <source>
        <dbReference type="ARBA" id="ARBA00023015"/>
    </source>
</evidence>
<dbReference type="SUPFAM" id="SSF46689">
    <property type="entry name" value="Homeodomain-like"/>
    <property type="match status" value="1"/>
</dbReference>
<evidence type="ECO:0000256" key="4">
    <source>
        <dbReference type="SAM" id="Phobius"/>
    </source>
</evidence>
<organism evidence="6 7">
    <name type="scientific">Sulfitobacter sediminilitoris</name>
    <dbReference type="NCBI Taxonomy" id="2698830"/>
    <lineage>
        <taxon>Bacteria</taxon>
        <taxon>Pseudomonadati</taxon>
        <taxon>Pseudomonadota</taxon>
        <taxon>Alphaproteobacteria</taxon>
        <taxon>Rhodobacterales</taxon>
        <taxon>Roseobacteraceae</taxon>
        <taxon>Sulfitobacter</taxon>
    </lineage>
</organism>
<name>A0A6P0CDF3_9RHOB</name>
<keyword evidence="4" id="KW-1133">Transmembrane helix</keyword>
<keyword evidence="3" id="KW-0804">Transcription</keyword>
<dbReference type="AlphaFoldDB" id="A0A6P0CDF3"/>
<dbReference type="PANTHER" id="PTHR43280">
    <property type="entry name" value="ARAC-FAMILY TRANSCRIPTIONAL REGULATOR"/>
    <property type="match status" value="1"/>
</dbReference>
<keyword evidence="4" id="KW-0472">Membrane</keyword>
<dbReference type="Gene3D" id="1.10.10.60">
    <property type="entry name" value="Homeodomain-like"/>
    <property type="match status" value="1"/>
</dbReference>
<dbReference type="EMBL" id="JAABNT010000004">
    <property type="protein sequence ID" value="NEK22414.1"/>
    <property type="molecule type" value="Genomic_DNA"/>
</dbReference>
<protein>
    <submittedName>
        <fullName evidence="6">Helix-turn-helix domain-containing protein</fullName>
    </submittedName>
</protein>
<feature type="transmembrane region" description="Helical" evidence="4">
    <location>
        <begin position="116"/>
        <end position="136"/>
    </location>
</feature>
<dbReference type="GO" id="GO:0003700">
    <property type="term" value="F:DNA-binding transcription factor activity"/>
    <property type="evidence" value="ECO:0007669"/>
    <property type="project" value="InterPro"/>
</dbReference>
<keyword evidence="7" id="KW-1185">Reference proteome</keyword>